<proteinExistence type="predicted"/>
<dbReference type="eggNOG" id="COG0596">
    <property type="taxonomic scope" value="Bacteria"/>
</dbReference>
<evidence type="ECO:0000259" key="2">
    <source>
        <dbReference type="Pfam" id="PF00561"/>
    </source>
</evidence>
<evidence type="ECO:0000313" key="3">
    <source>
        <dbReference type="EMBL" id="AGG65709.1"/>
    </source>
</evidence>
<dbReference type="STRING" id="1121353.H924_01265"/>
<dbReference type="PATRIC" id="fig|1121353.3.peg.263"/>
<organism evidence="3 4">
    <name type="scientific">Corynebacterium callunae DSM 20147</name>
    <dbReference type="NCBI Taxonomy" id="1121353"/>
    <lineage>
        <taxon>Bacteria</taxon>
        <taxon>Bacillati</taxon>
        <taxon>Actinomycetota</taxon>
        <taxon>Actinomycetes</taxon>
        <taxon>Mycobacteriales</taxon>
        <taxon>Corynebacteriaceae</taxon>
        <taxon>Corynebacterium</taxon>
    </lineage>
</organism>
<dbReference type="InterPro" id="IPR000073">
    <property type="entry name" value="AB_hydrolase_1"/>
</dbReference>
<dbReference type="KEGG" id="ccn:H924_01265"/>
<dbReference type="PRINTS" id="PR00412">
    <property type="entry name" value="EPOXHYDRLASE"/>
</dbReference>
<keyword evidence="4" id="KW-1185">Reference proteome</keyword>
<dbReference type="PRINTS" id="PR00111">
    <property type="entry name" value="ABHYDROLASE"/>
</dbReference>
<dbReference type="SUPFAM" id="SSF53474">
    <property type="entry name" value="alpha/beta-Hydrolases"/>
    <property type="match status" value="1"/>
</dbReference>
<dbReference type="AlphaFoldDB" id="M1UIW3"/>
<dbReference type="Gene3D" id="3.40.50.1820">
    <property type="entry name" value="alpha/beta hydrolase"/>
    <property type="match status" value="1"/>
</dbReference>
<name>M1UIW3_9CORY</name>
<dbReference type="EMBL" id="CP004354">
    <property type="protein sequence ID" value="AGG65709.1"/>
    <property type="molecule type" value="Genomic_DNA"/>
</dbReference>
<reference evidence="3 4" key="1">
    <citation type="submission" date="2013-02" db="EMBL/GenBank/DDBJ databases">
        <title>The complete genome sequence of Corynebacterium callunae DSM 20147.</title>
        <authorList>
            <person name="Ruckert C."/>
            <person name="Albersmeier A."/>
            <person name="Kalinowski J."/>
        </authorList>
    </citation>
    <scope>NUCLEOTIDE SEQUENCE [LARGE SCALE GENOMIC DNA]</scope>
    <source>
        <strain evidence="3 4">DSM 20147</strain>
    </source>
</reference>
<evidence type="ECO:0000313" key="4">
    <source>
        <dbReference type="Proteomes" id="UP000011760"/>
    </source>
</evidence>
<feature type="domain" description="AB hydrolase-1" evidence="2">
    <location>
        <begin position="44"/>
        <end position="174"/>
    </location>
</feature>
<dbReference type="PANTHER" id="PTHR43329">
    <property type="entry name" value="EPOXIDE HYDROLASE"/>
    <property type="match status" value="1"/>
</dbReference>
<evidence type="ECO:0000256" key="1">
    <source>
        <dbReference type="ARBA" id="ARBA00022801"/>
    </source>
</evidence>
<accession>M1UIW3</accession>
<dbReference type="HOGENOM" id="CLU_020336_7_3_11"/>
<protein>
    <recommendedName>
        <fullName evidence="2">AB hydrolase-1 domain-containing protein</fullName>
    </recommendedName>
</protein>
<sequence length="306" mass="33492">MATTVASIERSPNIVALEGPYSHEHVFVRGVRLHLATAGSPTDPLVLLIHGAFGGWYDYREVIAPLAAAGFHVAAIDLRGYGMSDKPPAGYDLRHAAGDISSVIAALGHDDAVLVGSDTGASIGWVSATMYPERVRGLVSLGAIHPSDMRRAMLLKPYLFMPDMARRMVFGVPTPLHRLAGISIPRAAQLEITRNTSVSFQRSNAFREIVKLRKKALGIDHTRGPIVRSNRFLTGTVPAKYTKTTVSVPVLILKLNTQRWEYLARLAHSRCHGKFHSLAIPGGFELPYWEKPTEFAHSIAEFARAL</sequence>
<keyword evidence="1" id="KW-0378">Hydrolase</keyword>
<dbReference type="InterPro" id="IPR029058">
    <property type="entry name" value="AB_hydrolase_fold"/>
</dbReference>
<dbReference type="Pfam" id="PF00561">
    <property type="entry name" value="Abhydrolase_1"/>
    <property type="match status" value="1"/>
</dbReference>
<dbReference type="InterPro" id="IPR000639">
    <property type="entry name" value="Epox_hydrolase-like"/>
</dbReference>
<dbReference type="GO" id="GO:0016787">
    <property type="term" value="F:hydrolase activity"/>
    <property type="evidence" value="ECO:0007669"/>
    <property type="project" value="UniProtKB-KW"/>
</dbReference>
<gene>
    <name evidence="3" type="ORF">H924_01265</name>
</gene>
<dbReference type="Proteomes" id="UP000011760">
    <property type="component" value="Chromosome"/>
</dbReference>